<organism evidence="1">
    <name type="scientific">Xenopus tropicalis</name>
    <name type="common">Western clawed frog</name>
    <name type="synonym">Silurana tropicalis</name>
    <dbReference type="NCBI Taxonomy" id="8364"/>
    <lineage>
        <taxon>Eukaryota</taxon>
        <taxon>Metazoa</taxon>
        <taxon>Chordata</taxon>
        <taxon>Craniata</taxon>
        <taxon>Vertebrata</taxon>
        <taxon>Euteleostomi</taxon>
        <taxon>Amphibia</taxon>
        <taxon>Batrachia</taxon>
        <taxon>Anura</taxon>
        <taxon>Pipoidea</taxon>
        <taxon>Pipidae</taxon>
        <taxon>Xenopodinae</taxon>
        <taxon>Xenopus</taxon>
        <taxon>Silurana</taxon>
    </lineage>
</organism>
<dbReference type="InParanoid" id="A0A6I8SDJ1"/>
<sequence length="53" mass="5879">IAHILQGQDSIWGCDVFLGFCRIACFAHEKSVGPKNCAEGFMCCIPSVYGRLW</sequence>
<accession>A0A6I8SDJ1</accession>
<proteinExistence type="predicted"/>
<dbReference type="Bgee" id="ENSXETG00000037377">
    <property type="expression patterns" value="Expressed in skeletal muscle tissue and 2 other cell types or tissues"/>
</dbReference>
<dbReference type="AlphaFoldDB" id="A0A6I8SDJ1"/>
<dbReference type="Ensembl" id="ENSXETT00000079174">
    <property type="protein sequence ID" value="ENSXETP00000091310"/>
    <property type="gene ID" value="ENSXETG00000037377"/>
</dbReference>
<reference evidence="1" key="1">
    <citation type="journal article" date="2010" name="Science">
        <title>The genome of the Western clawed frog Xenopus tropicalis.</title>
        <authorList>
            <person name="Hellsten U."/>
            <person name="Harland R.M."/>
            <person name="Gilchrist M.J."/>
            <person name="Hendrix D."/>
            <person name="Jurka J."/>
            <person name="Kapitonov V."/>
            <person name="Ovcharenko I."/>
            <person name="Putnam N.H."/>
            <person name="Shu S."/>
            <person name="Taher L."/>
            <person name="Blitz I.L."/>
            <person name="Blumberg B."/>
            <person name="Dichmann D.S."/>
            <person name="Dubchak I."/>
            <person name="Amaya E."/>
            <person name="Detter J.C."/>
            <person name="Fletcher R."/>
            <person name="Gerhard D.S."/>
            <person name="Goodstein D."/>
            <person name="Graves T."/>
            <person name="Grigoriev I.V."/>
            <person name="Grimwood J."/>
            <person name="Kawashima T."/>
            <person name="Lindquist E."/>
            <person name="Lucas S.M."/>
            <person name="Mead P.E."/>
            <person name="Mitros T."/>
            <person name="Ogino H."/>
            <person name="Ohta Y."/>
            <person name="Poliakov A.V."/>
            <person name="Pollet N."/>
            <person name="Robert J."/>
            <person name="Salamov A."/>
            <person name="Sater A.K."/>
            <person name="Schmutz J."/>
            <person name="Terry A."/>
            <person name="Vize P.D."/>
            <person name="Warren W.C."/>
            <person name="Wells D."/>
            <person name="Wills A."/>
            <person name="Wilson R.K."/>
            <person name="Zimmerman L.B."/>
            <person name="Zorn A.M."/>
            <person name="Grainger R."/>
            <person name="Grammer T."/>
            <person name="Khokha M.K."/>
            <person name="Richardson P.M."/>
            <person name="Rokhsar D.S."/>
        </authorList>
    </citation>
    <scope>NUCLEOTIDE SEQUENCE [LARGE SCALE GENOMIC DNA]</scope>
    <source>
        <strain evidence="1">Nigerian</strain>
    </source>
</reference>
<evidence type="ECO:0000313" key="1">
    <source>
        <dbReference type="Ensembl" id="ENSXETP00000091310"/>
    </source>
</evidence>
<name>A0A6I8SDJ1_XENTR</name>
<protein>
    <recommendedName>
        <fullName evidence="2">Beta-defensin</fullName>
    </recommendedName>
</protein>
<evidence type="ECO:0008006" key="2">
    <source>
        <dbReference type="Google" id="ProtNLM"/>
    </source>
</evidence>
<reference evidence="1" key="2">
    <citation type="submission" date="2020-05" db="UniProtKB">
        <authorList>
            <consortium name="Ensembl"/>
        </authorList>
    </citation>
    <scope>IDENTIFICATION</scope>
</reference>